<organism evidence="1 2">
    <name type="scientific">Elysia chlorotica</name>
    <name type="common">Eastern emerald elysia</name>
    <name type="synonym">Sea slug</name>
    <dbReference type="NCBI Taxonomy" id="188477"/>
    <lineage>
        <taxon>Eukaryota</taxon>
        <taxon>Metazoa</taxon>
        <taxon>Spiralia</taxon>
        <taxon>Lophotrochozoa</taxon>
        <taxon>Mollusca</taxon>
        <taxon>Gastropoda</taxon>
        <taxon>Heterobranchia</taxon>
        <taxon>Euthyneura</taxon>
        <taxon>Panpulmonata</taxon>
        <taxon>Sacoglossa</taxon>
        <taxon>Placobranchoidea</taxon>
        <taxon>Plakobranchidae</taxon>
        <taxon>Elysia</taxon>
    </lineage>
</organism>
<comment type="caution">
    <text evidence="1">The sequence shown here is derived from an EMBL/GenBank/DDBJ whole genome shotgun (WGS) entry which is preliminary data.</text>
</comment>
<proteinExistence type="predicted"/>
<protein>
    <recommendedName>
        <fullName evidence="3">EGF-like domain-containing protein</fullName>
    </recommendedName>
</protein>
<name>A0A433TC56_ELYCH</name>
<dbReference type="OrthoDB" id="10252017at2759"/>
<keyword evidence="2" id="KW-1185">Reference proteome</keyword>
<dbReference type="Proteomes" id="UP000271974">
    <property type="component" value="Unassembled WGS sequence"/>
</dbReference>
<dbReference type="EMBL" id="RQTK01000467">
    <property type="protein sequence ID" value="RUS79175.1"/>
    <property type="molecule type" value="Genomic_DNA"/>
</dbReference>
<evidence type="ECO:0008006" key="3">
    <source>
        <dbReference type="Google" id="ProtNLM"/>
    </source>
</evidence>
<accession>A0A433TC56</accession>
<evidence type="ECO:0000313" key="1">
    <source>
        <dbReference type="EMBL" id="RUS79175.1"/>
    </source>
</evidence>
<evidence type="ECO:0000313" key="2">
    <source>
        <dbReference type="Proteomes" id="UP000271974"/>
    </source>
</evidence>
<reference evidence="1 2" key="1">
    <citation type="submission" date="2019-01" db="EMBL/GenBank/DDBJ databases">
        <title>A draft genome assembly of the solar-powered sea slug Elysia chlorotica.</title>
        <authorList>
            <person name="Cai H."/>
            <person name="Li Q."/>
            <person name="Fang X."/>
            <person name="Li J."/>
            <person name="Curtis N.E."/>
            <person name="Altenburger A."/>
            <person name="Shibata T."/>
            <person name="Feng M."/>
            <person name="Maeda T."/>
            <person name="Schwartz J.A."/>
            <person name="Shigenobu S."/>
            <person name="Lundholm N."/>
            <person name="Nishiyama T."/>
            <person name="Yang H."/>
            <person name="Hasebe M."/>
            <person name="Li S."/>
            <person name="Pierce S.K."/>
            <person name="Wang J."/>
        </authorList>
    </citation>
    <scope>NUCLEOTIDE SEQUENCE [LARGE SCALE GENOMIC DNA]</scope>
    <source>
        <strain evidence="1">EC2010</strain>
        <tissue evidence="1">Whole organism of an adult</tissue>
    </source>
</reference>
<gene>
    <name evidence="1" type="ORF">EGW08_013083</name>
</gene>
<dbReference type="PANTHER" id="PTHR26391">
    <property type="entry name" value="INACTIVE TYROSINE-PROTEIN KINASE 7"/>
    <property type="match status" value="1"/>
</dbReference>
<feature type="non-terminal residue" evidence="1">
    <location>
        <position position="347"/>
    </location>
</feature>
<dbReference type="PANTHER" id="PTHR26391:SF18">
    <property type="entry name" value="PROTEIN KINASE RECEPTOR TIE-1, PUTATIVE-RELATED"/>
    <property type="match status" value="1"/>
</dbReference>
<feature type="non-terminal residue" evidence="1">
    <location>
        <position position="1"/>
    </location>
</feature>
<dbReference type="Gene3D" id="2.170.300.10">
    <property type="entry name" value="Tie2 ligand-binding domain superfamily"/>
    <property type="match status" value="1"/>
</dbReference>
<sequence length="347" mass="38973">RVAHCAQGPNEPCDKVTGACLNGCLPGYAPPLCIERKCDEGKFGIGCAFDCHCMEGAECDSISGECTLKDQLTFRQGYCEEGWFGPGCQYKRLSFRVNENEILFPDLPDWLSDQDDSTCNMQHEQGYIFVDLEYPTFIRLMRIRAHTPQTFGELRIKFVMKDHRSLVECGNDENLYFQVDQFTRDYVCPSKAPFKSLTILGRGATHLCGVYISPGRLLYSMVFDNEVDDDTEAEATYDYYGDASGPSLEEESSLTINLDDSAIFNSIQIARGEETCPDKVPLNITLNSILTDEIQYQFPLSTELELTNGKFLFTAPKSDTEARLRCLKIESVPTGQKLSICSVEIWG</sequence>
<dbReference type="AlphaFoldDB" id="A0A433TC56"/>